<feature type="compositionally biased region" description="Basic and acidic residues" evidence="7">
    <location>
        <begin position="174"/>
        <end position="197"/>
    </location>
</feature>
<keyword evidence="10" id="KW-0132">Cell division</keyword>
<evidence type="ECO:0000313" key="10">
    <source>
        <dbReference type="EMBL" id="RQG95134.1"/>
    </source>
</evidence>
<keyword evidence="3 6" id="KW-0547">Nucleotide-binding</keyword>
<dbReference type="InterPro" id="IPR036525">
    <property type="entry name" value="Tubulin/FtsZ_GTPase_sf"/>
</dbReference>
<evidence type="ECO:0000256" key="5">
    <source>
        <dbReference type="ARBA" id="ARBA00023134"/>
    </source>
</evidence>
<comment type="similarity">
    <text evidence="1 6">Belongs to the CetZ family.</text>
</comment>
<dbReference type="EMBL" id="REGA01000006">
    <property type="protein sequence ID" value="RQG95134.1"/>
    <property type="molecule type" value="Genomic_DNA"/>
</dbReference>
<dbReference type="Pfam" id="PF21011">
    <property type="entry name" value="CetZ_C"/>
    <property type="match status" value="1"/>
</dbReference>
<comment type="subcellular location">
    <subcellularLocation>
        <location evidence="6">Cytoplasm</location>
    </subcellularLocation>
</comment>
<dbReference type="Pfam" id="PF00091">
    <property type="entry name" value="Tubulin"/>
    <property type="match status" value="1"/>
</dbReference>
<proteinExistence type="inferred from homology"/>
<accession>A0A3N6M3U9</accession>
<keyword evidence="2 6" id="KW-0963">Cytoplasm</keyword>
<feature type="binding site" evidence="6">
    <location>
        <begin position="107"/>
        <end position="109"/>
    </location>
    <ligand>
        <name>GTP</name>
        <dbReference type="ChEBI" id="CHEBI:37565"/>
    </ligand>
</feature>
<dbReference type="HAMAP" id="MF_01946">
    <property type="entry name" value="CetZ"/>
    <property type="match status" value="1"/>
</dbReference>
<comment type="caution">
    <text evidence="10">The sequence shown here is derived from an EMBL/GenBank/DDBJ whole genome shotgun (WGS) entry which is preliminary data.</text>
</comment>
<dbReference type="Proteomes" id="UP000282323">
    <property type="component" value="Unassembled WGS sequence"/>
</dbReference>
<dbReference type="Gene3D" id="3.40.50.1440">
    <property type="entry name" value="Tubulin/FtsZ, GTPase domain"/>
    <property type="match status" value="2"/>
</dbReference>
<comment type="caution">
    <text evidence="6">Lacks conserved residue(s) required for the propagation of feature annotation.</text>
</comment>
<dbReference type="GO" id="GO:0008360">
    <property type="term" value="P:regulation of cell shape"/>
    <property type="evidence" value="ECO:0007669"/>
    <property type="project" value="UniProtKB-UniRule"/>
</dbReference>
<dbReference type="SUPFAM" id="SSF52490">
    <property type="entry name" value="Tubulin nucleotide-binding domain-like"/>
    <property type="match status" value="1"/>
</dbReference>
<dbReference type="Gene3D" id="3.30.1330.20">
    <property type="entry name" value="Tubulin/FtsZ, C-terminal domain"/>
    <property type="match status" value="1"/>
</dbReference>
<feature type="region of interest" description="Disordered" evidence="7">
    <location>
        <begin position="141"/>
        <end position="234"/>
    </location>
</feature>
<dbReference type="InterPro" id="IPR037103">
    <property type="entry name" value="Tubulin/FtsZ-like_C"/>
</dbReference>
<dbReference type="PANTHER" id="PTHR30314">
    <property type="entry name" value="CELL DIVISION PROTEIN FTSZ-RELATED"/>
    <property type="match status" value="1"/>
</dbReference>
<organism evidence="10 11">
    <name type="scientific">Natrarchaeobius chitinivorans</name>
    <dbReference type="NCBI Taxonomy" id="1679083"/>
    <lineage>
        <taxon>Archaea</taxon>
        <taxon>Methanobacteriati</taxon>
        <taxon>Methanobacteriota</taxon>
        <taxon>Stenosarchaea group</taxon>
        <taxon>Halobacteria</taxon>
        <taxon>Halobacteriales</taxon>
        <taxon>Natrialbaceae</taxon>
        <taxon>Natrarchaeobius</taxon>
    </lineage>
</organism>
<evidence type="ECO:0000256" key="2">
    <source>
        <dbReference type="ARBA" id="ARBA00022490"/>
    </source>
</evidence>
<dbReference type="OrthoDB" id="269955at2157"/>
<dbReference type="GO" id="GO:0032153">
    <property type="term" value="C:cell division site"/>
    <property type="evidence" value="ECO:0007669"/>
    <property type="project" value="TreeGrafter"/>
</dbReference>
<reference evidence="10 11" key="1">
    <citation type="submission" date="2018-10" db="EMBL/GenBank/DDBJ databases">
        <title>Natrarchaeobius chitinivorans gen. nov., sp. nov., and Natrarchaeobius haloalkaliphilus sp. nov., alkaliphilic, chitin-utilizing haloarchaea from hypersaline alkaline lakes.</title>
        <authorList>
            <person name="Sorokin D.Y."/>
            <person name="Elcheninov A.G."/>
            <person name="Kostrikina N.A."/>
            <person name="Bale N.J."/>
            <person name="Sinninghe Damste J.S."/>
            <person name="Khijniak T.V."/>
            <person name="Kublanov I.V."/>
            <person name="Toshchakov S.V."/>
        </authorList>
    </citation>
    <scope>NUCLEOTIDE SEQUENCE [LARGE SCALE GENOMIC DNA]</scope>
    <source>
        <strain evidence="10 11">AArcht4T</strain>
    </source>
</reference>
<comment type="function">
    <text evidence="6">Involved in cell shape control.</text>
</comment>
<keyword evidence="5 6" id="KW-0342">GTP-binding</keyword>
<gene>
    <name evidence="6" type="primary">cetZ</name>
    <name evidence="10" type="ORF">EA473_09290</name>
</gene>
<sequence length="446" mass="46705">MQLEVIGVGGAGCRIADSILDADPAEHSFVGDAFAFDTDARSLRALSAIPDDHRHRYGGTVENGLNGNLQRGDSVGEESVDELERQLDRGQPSIADAFLIAVGLGGATGGGTVPHLVATLQTMYDAPVYVLATLPAERELEAPESDDGDPRAPNASGSGEGGVDGERVPPAGDGRAETHGIDDERVETNDTGDERVEAAGTVGVGPGESTRPPDDDPTEELEPEPTTRPLAEENATRTLERLEGLANAIVCFDNERWLKSAEGLLEGRDRLNRELAARVAAFFGATADASDGGTGPDAETVIDANDVGRILGDGTDLVTLGYGEQRVEAESGSRFGLGLFATEPSVDTAAAVSAIETTVGKALRGKLTLECDREHADRGMLVVGGPPEWLNRRAITDGRKTIESATGSVEILGGDAPRPGTDLVYAVVVLAGIEPVERLEERRNEA</sequence>
<keyword evidence="11" id="KW-1185">Reference proteome</keyword>
<evidence type="ECO:0000256" key="6">
    <source>
        <dbReference type="HAMAP-Rule" id="MF_01946"/>
    </source>
</evidence>
<keyword evidence="4 6" id="KW-0133">Cell shape</keyword>
<dbReference type="InterPro" id="IPR032907">
    <property type="entry name" value="CetZ"/>
</dbReference>
<dbReference type="InterPro" id="IPR048737">
    <property type="entry name" value="CetZ_C"/>
</dbReference>
<evidence type="ECO:0000256" key="4">
    <source>
        <dbReference type="ARBA" id="ARBA00022960"/>
    </source>
</evidence>
<evidence type="ECO:0000259" key="8">
    <source>
        <dbReference type="Pfam" id="PF00091"/>
    </source>
</evidence>
<dbReference type="GO" id="GO:0005525">
    <property type="term" value="F:GTP binding"/>
    <property type="evidence" value="ECO:0007669"/>
    <property type="project" value="UniProtKB-UniRule"/>
</dbReference>
<evidence type="ECO:0000256" key="1">
    <source>
        <dbReference type="ARBA" id="ARBA00006877"/>
    </source>
</evidence>
<evidence type="ECO:0000259" key="9">
    <source>
        <dbReference type="Pfam" id="PF21011"/>
    </source>
</evidence>
<evidence type="ECO:0000313" key="11">
    <source>
        <dbReference type="Proteomes" id="UP000282323"/>
    </source>
</evidence>
<evidence type="ECO:0000256" key="7">
    <source>
        <dbReference type="SAM" id="MobiDB-lite"/>
    </source>
</evidence>
<dbReference type="GO" id="GO:0051301">
    <property type="term" value="P:cell division"/>
    <property type="evidence" value="ECO:0007669"/>
    <property type="project" value="UniProtKB-KW"/>
</dbReference>
<dbReference type="GO" id="GO:0003924">
    <property type="term" value="F:GTPase activity"/>
    <property type="evidence" value="ECO:0007669"/>
    <property type="project" value="InterPro"/>
</dbReference>
<dbReference type="RefSeq" id="WP_124195353.1">
    <property type="nucleotide sequence ID" value="NZ_REGA01000006.1"/>
</dbReference>
<keyword evidence="10" id="KW-0131">Cell cycle</keyword>
<name>A0A3N6M3U9_NATCH</name>
<dbReference type="AlphaFoldDB" id="A0A3N6M3U9"/>
<dbReference type="InterPro" id="IPR045061">
    <property type="entry name" value="FtsZ/CetZ"/>
</dbReference>
<protein>
    <recommendedName>
        <fullName evidence="6">Tubulin-like protein CetZ</fullName>
    </recommendedName>
</protein>
<feature type="binding site" evidence="6">
    <location>
        <position position="254"/>
    </location>
    <ligand>
        <name>GTP</name>
        <dbReference type="ChEBI" id="CHEBI:37565"/>
    </ligand>
</feature>
<evidence type="ECO:0000256" key="3">
    <source>
        <dbReference type="ARBA" id="ARBA00022741"/>
    </source>
</evidence>
<dbReference type="GO" id="GO:0005737">
    <property type="term" value="C:cytoplasm"/>
    <property type="evidence" value="ECO:0007669"/>
    <property type="project" value="UniProtKB-SubCell"/>
</dbReference>
<feature type="binding site" evidence="6">
    <location>
        <position position="272"/>
    </location>
    <ligand>
        <name>GTP</name>
        <dbReference type="ChEBI" id="CHEBI:37565"/>
    </ligand>
</feature>
<dbReference type="InterPro" id="IPR003008">
    <property type="entry name" value="Tubulin_FtsZ_GTPase"/>
</dbReference>
<dbReference type="PANTHER" id="PTHR30314:SF10">
    <property type="entry name" value="TUBULIN-LIKE PROTEIN CETZ"/>
    <property type="match status" value="1"/>
</dbReference>
<feature type="domain" description="Tubulin-like CetZ C-terminal" evidence="9">
    <location>
        <begin position="263"/>
        <end position="444"/>
    </location>
</feature>
<feature type="domain" description="Tubulin/FtsZ GTPase" evidence="8">
    <location>
        <begin position="5"/>
        <end position="138"/>
    </location>
</feature>
<feature type="binding site" evidence="6">
    <location>
        <position position="139"/>
    </location>
    <ligand>
        <name>GTP</name>
        <dbReference type="ChEBI" id="CHEBI:37565"/>
    </ligand>
</feature>